<reference evidence="2" key="1">
    <citation type="journal article" date="2017" name="Front. Plant Sci.">
        <title>Climate Clever Clovers: New Paradigm to Reduce the Environmental Footprint of Ruminants by Breeding Low Methanogenic Forages Utilizing Haplotype Variation.</title>
        <authorList>
            <person name="Kaur P."/>
            <person name="Appels R."/>
            <person name="Bayer P.E."/>
            <person name="Keeble-Gagnere G."/>
            <person name="Wang J."/>
            <person name="Hirakawa H."/>
            <person name="Shirasawa K."/>
            <person name="Vercoe P."/>
            <person name="Stefanova K."/>
            <person name="Durmic Z."/>
            <person name="Nichols P."/>
            <person name="Revell C."/>
            <person name="Isobe S.N."/>
            <person name="Edwards D."/>
            <person name="Erskine W."/>
        </authorList>
    </citation>
    <scope>NUCLEOTIDE SEQUENCE [LARGE SCALE GENOMIC DNA]</scope>
    <source>
        <strain evidence="2">cv. Daliak</strain>
    </source>
</reference>
<accession>A0A2Z6MYB6</accession>
<dbReference type="AlphaFoldDB" id="A0A2Z6MYB6"/>
<dbReference type="EMBL" id="DF973284">
    <property type="protein sequence ID" value="GAU24079.1"/>
    <property type="molecule type" value="Genomic_DNA"/>
</dbReference>
<protein>
    <submittedName>
        <fullName evidence="1">Uncharacterized protein</fullName>
    </submittedName>
</protein>
<proteinExistence type="predicted"/>
<dbReference type="Proteomes" id="UP000242715">
    <property type="component" value="Unassembled WGS sequence"/>
</dbReference>
<evidence type="ECO:0000313" key="1">
    <source>
        <dbReference type="EMBL" id="GAU24079.1"/>
    </source>
</evidence>
<sequence length="86" mass="9801">MTQRPPSSSINKFQVFDFNEDDADQGTRNLHKMNRKVINPNKPRSPISKYVFLQAFASSKPESKSVPIDPIDLDDDDDDLGFVNFL</sequence>
<keyword evidence="2" id="KW-1185">Reference proteome</keyword>
<organism evidence="1 2">
    <name type="scientific">Trifolium subterraneum</name>
    <name type="common">Subterranean clover</name>
    <dbReference type="NCBI Taxonomy" id="3900"/>
    <lineage>
        <taxon>Eukaryota</taxon>
        <taxon>Viridiplantae</taxon>
        <taxon>Streptophyta</taxon>
        <taxon>Embryophyta</taxon>
        <taxon>Tracheophyta</taxon>
        <taxon>Spermatophyta</taxon>
        <taxon>Magnoliopsida</taxon>
        <taxon>eudicotyledons</taxon>
        <taxon>Gunneridae</taxon>
        <taxon>Pentapetalae</taxon>
        <taxon>rosids</taxon>
        <taxon>fabids</taxon>
        <taxon>Fabales</taxon>
        <taxon>Fabaceae</taxon>
        <taxon>Papilionoideae</taxon>
        <taxon>50 kb inversion clade</taxon>
        <taxon>NPAAA clade</taxon>
        <taxon>Hologalegina</taxon>
        <taxon>IRL clade</taxon>
        <taxon>Trifolieae</taxon>
        <taxon>Trifolium</taxon>
    </lineage>
</organism>
<name>A0A2Z6MYB6_TRISU</name>
<gene>
    <name evidence="1" type="ORF">TSUD_388720</name>
</gene>
<evidence type="ECO:0000313" key="2">
    <source>
        <dbReference type="Proteomes" id="UP000242715"/>
    </source>
</evidence>